<name>D6RIK1_MOUSE</name>
<dbReference type="PROSITE" id="PS51339">
    <property type="entry name" value="PPASE_MYOTUBULARIN"/>
    <property type="match status" value="1"/>
</dbReference>
<keyword evidence="6" id="KW-1185">Reference proteome</keyword>
<reference evidence="4 6" key="2">
    <citation type="journal article" date="2011" name="PLoS Biol.">
        <title>Modernizing reference genome assemblies.</title>
        <authorList>
            <person name="Church D.M."/>
            <person name="Schneider V.A."/>
            <person name="Graves T."/>
            <person name="Auger K."/>
            <person name="Cunningham F."/>
            <person name="Bouk N."/>
            <person name="Chen H.C."/>
            <person name="Agarwala R."/>
            <person name="McLaren W.M."/>
            <person name="Ritchie G.R."/>
            <person name="Albracht D."/>
            <person name="Kremitzki M."/>
            <person name="Rock S."/>
            <person name="Kotkiewicz H."/>
            <person name="Kremitzki C."/>
            <person name="Wollam A."/>
            <person name="Trani L."/>
            <person name="Fulton L."/>
            <person name="Fulton R."/>
            <person name="Matthews L."/>
            <person name="Whitehead S."/>
            <person name="Chow W."/>
            <person name="Torrance J."/>
            <person name="Dunn M."/>
            <person name="Harden G."/>
            <person name="Threadgold G."/>
            <person name="Wood J."/>
            <person name="Collins J."/>
            <person name="Heath P."/>
            <person name="Griffiths G."/>
            <person name="Pelan S."/>
            <person name="Grafham D."/>
            <person name="Eichler E.E."/>
            <person name="Weinstock G."/>
            <person name="Mardis E.R."/>
            <person name="Wilson R.K."/>
            <person name="Howe K."/>
            <person name="Flicek P."/>
            <person name="Hubbard T."/>
        </authorList>
    </citation>
    <scope>NUCLEOTIDE SEQUENCE [LARGE SCALE GENOMIC DNA]</scope>
    <source>
        <strain evidence="4 6">C57BL/6J</strain>
    </source>
</reference>
<reference evidence="4" key="4">
    <citation type="submission" date="2025-09" db="UniProtKB">
        <authorList>
            <consortium name="Ensembl"/>
        </authorList>
    </citation>
    <scope>IDENTIFICATION</scope>
    <source>
        <strain evidence="4">C57BL/6J</strain>
    </source>
</reference>
<dbReference type="GeneTree" id="ENSGT00940000160276"/>
<feature type="region of interest" description="Disordered" evidence="2">
    <location>
        <begin position="1"/>
        <end position="39"/>
    </location>
</feature>
<dbReference type="AGR" id="MGI:2652817"/>
<dbReference type="Bgee" id="ENSMUSG00000045934">
    <property type="expression patterns" value="Expressed in metanephric proximal tubule and 137 other cell types or tissues"/>
</dbReference>
<dbReference type="ProteomicsDB" id="355416"/>
<dbReference type="PhylomeDB" id="D6RIK1"/>
<dbReference type="VEuPathDB" id="HostDB:ENSMUSG00000045934"/>
<dbReference type="ExpressionAtlas" id="D6RIK1">
    <property type="expression patterns" value="baseline and differential"/>
</dbReference>
<dbReference type="PANTHER" id="PTHR10807">
    <property type="entry name" value="MYOTUBULARIN-RELATED"/>
    <property type="match status" value="1"/>
</dbReference>
<dbReference type="Proteomes" id="UP000000589">
    <property type="component" value="Chromosome 3"/>
</dbReference>
<evidence type="ECO:0007829" key="7">
    <source>
        <dbReference type="ProteomicsDB" id="D6RIK1"/>
    </source>
</evidence>
<dbReference type="Ensembl" id="ENSMUST00000129925.8">
    <property type="protein sequence ID" value="ENSMUSP00000118258.2"/>
    <property type="gene ID" value="ENSMUSG00000045934.16"/>
</dbReference>
<protein>
    <submittedName>
        <fullName evidence="4">Myotubularin related protein 11</fullName>
    </submittedName>
</protein>
<dbReference type="SUPFAM" id="SSF52799">
    <property type="entry name" value="(Phosphotyrosine protein) phosphatases II"/>
    <property type="match status" value="1"/>
</dbReference>
<feature type="domain" description="Myotubularin phosphatase" evidence="3">
    <location>
        <begin position="201"/>
        <end position="273"/>
    </location>
</feature>
<sequence length="273" mass="30028">MWWGGRGQSFNIAPQKEEPEMGLSGPKSNPGNRMPEPSSHQLGSCLASGCLPGEHILAWAPGRRKGPGLDLPGTLICTNFRVTFQPCGWQRKQDTPLSSENDFALINIGRLEAVSGLSRVQLLRPGSQLKFIPEELLLHGRDFRLLRVGFEAGGLAPQAFQVTMAIIQARAQSSQVQQYRGITLSKVGKVSGSRKPPIPLLETLEDWETECKKQGARGWRVSTVNERFDVATSLSGYFWVPNRILDSEVRRAFAHFHQGRGPSSGVDATGWAL</sequence>
<dbReference type="InterPro" id="IPR030564">
    <property type="entry name" value="Myotubularin"/>
</dbReference>
<evidence type="ECO:0000313" key="6">
    <source>
        <dbReference type="Proteomes" id="UP000000589"/>
    </source>
</evidence>
<dbReference type="Antibodypedia" id="34015">
    <property type="antibodies" value="45 antibodies from 12 providers"/>
</dbReference>
<reference evidence="4 6" key="1">
    <citation type="journal article" date="2009" name="PLoS Biol.">
        <title>Lineage-specific biology revealed by a finished genome assembly of the mouse.</title>
        <authorList>
            <consortium name="Mouse Genome Sequencing Consortium"/>
            <person name="Church D.M."/>
            <person name="Goodstadt L."/>
            <person name="Hillier L.W."/>
            <person name="Zody M.C."/>
            <person name="Goldstein S."/>
            <person name="She X."/>
            <person name="Bult C.J."/>
            <person name="Agarwala R."/>
            <person name="Cherry J.L."/>
            <person name="DiCuccio M."/>
            <person name="Hlavina W."/>
            <person name="Kapustin Y."/>
            <person name="Meric P."/>
            <person name="Maglott D."/>
            <person name="Birtle Z."/>
            <person name="Marques A.C."/>
            <person name="Graves T."/>
            <person name="Zhou S."/>
            <person name="Teague B."/>
            <person name="Potamousis K."/>
            <person name="Churas C."/>
            <person name="Place M."/>
            <person name="Herschleb J."/>
            <person name="Runnheim R."/>
            <person name="Forrest D."/>
            <person name="Amos-Landgraf J."/>
            <person name="Schwartz D.C."/>
            <person name="Cheng Z."/>
            <person name="Lindblad-Toh K."/>
            <person name="Eichler E.E."/>
            <person name="Ponting C.P."/>
        </authorList>
    </citation>
    <scope>NUCLEOTIDE SEQUENCE [LARGE SCALE GENOMIC DNA]</scope>
    <source>
        <strain evidence="4 6">C57BL/6J</strain>
    </source>
</reference>
<dbReference type="SUPFAM" id="SSF50729">
    <property type="entry name" value="PH domain-like"/>
    <property type="match status" value="1"/>
</dbReference>
<dbReference type="HOGENOM" id="CLU_1019267_0_0_1"/>
<dbReference type="PANTHER" id="PTHR10807:SF51">
    <property type="entry name" value="MYOTUBULARIN-RELATED PROTEIN 11"/>
    <property type="match status" value="1"/>
</dbReference>
<evidence type="ECO:0000313" key="5">
    <source>
        <dbReference type="MGI" id="MGI:2652817"/>
    </source>
</evidence>
<comment type="similarity">
    <text evidence="1">Belongs to the protein-tyrosine phosphatase family. Non-receptor class myotubularin subfamily.</text>
</comment>
<dbReference type="MGI" id="MGI:2652817">
    <property type="gene designation" value="Mtmr11"/>
</dbReference>
<proteinExistence type="evidence at protein level"/>
<accession>D6RIK1</accession>
<evidence type="ECO:0000256" key="1">
    <source>
        <dbReference type="ARBA" id="ARBA00007471"/>
    </source>
</evidence>
<gene>
    <name evidence="4 5" type="primary">Mtmr11</name>
</gene>
<evidence type="ECO:0000256" key="2">
    <source>
        <dbReference type="SAM" id="MobiDB-lite"/>
    </source>
</evidence>
<organism evidence="4 6">
    <name type="scientific">Mus musculus</name>
    <name type="common">Mouse</name>
    <dbReference type="NCBI Taxonomy" id="10090"/>
    <lineage>
        <taxon>Eukaryota</taxon>
        <taxon>Metazoa</taxon>
        <taxon>Chordata</taxon>
        <taxon>Craniata</taxon>
        <taxon>Vertebrata</taxon>
        <taxon>Euteleostomi</taxon>
        <taxon>Mammalia</taxon>
        <taxon>Eutheria</taxon>
        <taxon>Euarchontoglires</taxon>
        <taxon>Glires</taxon>
        <taxon>Rodentia</taxon>
        <taxon>Myomorpha</taxon>
        <taxon>Muroidea</taxon>
        <taxon>Muridae</taxon>
        <taxon>Murinae</taxon>
        <taxon>Mus</taxon>
        <taxon>Mus</taxon>
    </lineage>
</organism>
<evidence type="ECO:0000259" key="3">
    <source>
        <dbReference type="PROSITE" id="PS51339"/>
    </source>
</evidence>
<reference evidence="4" key="3">
    <citation type="submission" date="2025-08" db="UniProtKB">
        <authorList>
            <consortium name="Ensembl"/>
        </authorList>
    </citation>
    <scope>IDENTIFICATION</scope>
    <source>
        <strain evidence="4">C57BL/6J</strain>
    </source>
</reference>
<dbReference type="InterPro" id="IPR010569">
    <property type="entry name" value="Myotubularin-like_Pase_dom"/>
</dbReference>
<evidence type="ECO:0000313" key="4">
    <source>
        <dbReference type="Ensembl" id="ENSMUSP00000118258.2"/>
    </source>
</evidence>
<dbReference type="AlphaFoldDB" id="D6RIK1"/>
<dbReference type="InterPro" id="IPR029021">
    <property type="entry name" value="Prot-tyrosine_phosphatase-like"/>
</dbReference>
<keyword evidence="7" id="KW-1267">Proteomics identification</keyword>